<dbReference type="Proteomes" id="UP000234468">
    <property type="component" value="Unassembled WGS sequence"/>
</dbReference>
<name>A0ABX4S2E0_9GAMM</name>
<reference evidence="1 2" key="1">
    <citation type="submission" date="2016-04" db="EMBL/GenBank/DDBJ databases">
        <title>New species of Pectobacterium.</title>
        <authorList>
            <person name="Waleron M."/>
            <person name="Misztak A.E."/>
            <person name="Waleron K."/>
        </authorList>
    </citation>
    <scope>NUCLEOTIDE SEQUENCE [LARGE SCALE GENOMIC DNA]</scope>
    <source>
        <strain evidence="1 2">IFB5232</strain>
    </source>
</reference>
<dbReference type="EMBL" id="LXFV01000030">
    <property type="protein sequence ID" value="PKX84690.1"/>
    <property type="molecule type" value="Genomic_DNA"/>
</dbReference>
<protein>
    <submittedName>
        <fullName evidence="1">Uncharacterized protein</fullName>
    </submittedName>
</protein>
<keyword evidence="2" id="KW-1185">Reference proteome</keyword>
<organism evidence="1 2">
    <name type="scientific">Pectobacterium peruviense</name>
    <dbReference type="NCBI Taxonomy" id="2066479"/>
    <lineage>
        <taxon>Bacteria</taxon>
        <taxon>Pseudomonadati</taxon>
        <taxon>Pseudomonadota</taxon>
        <taxon>Gammaproteobacteria</taxon>
        <taxon>Enterobacterales</taxon>
        <taxon>Pectobacteriaceae</taxon>
        <taxon>Pectobacterium</taxon>
    </lineage>
</organism>
<gene>
    <name evidence="1" type="ORF">A0G03_19125</name>
</gene>
<comment type="caution">
    <text evidence="1">The sequence shown here is derived from an EMBL/GenBank/DDBJ whole genome shotgun (WGS) entry which is preliminary data.</text>
</comment>
<proteinExistence type="predicted"/>
<accession>A0ABX4S2E0</accession>
<sequence>MLITFNMVWIFDDRIVDGTNFLACRRIVVANALSAESGIDFINVHAHGNGLVRTLRLAHVTVDAFMGDE</sequence>
<evidence type="ECO:0000313" key="2">
    <source>
        <dbReference type="Proteomes" id="UP000234468"/>
    </source>
</evidence>
<evidence type="ECO:0000313" key="1">
    <source>
        <dbReference type="EMBL" id="PKX84690.1"/>
    </source>
</evidence>